<keyword evidence="5 7" id="KW-0234">DNA repair</keyword>
<dbReference type="Gene3D" id="3.30.470.30">
    <property type="entry name" value="DNA ligase/mRNA capping enzyme"/>
    <property type="match status" value="1"/>
</dbReference>
<dbReference type="InterPro" id="IPR012340">
    <property type="entry name" value="NA-bd_OB-fold"/>
</dbReference>
<feature type="active site" description="N6-AMP-lysine intermediate" evidence="7">
    <location>
        <position position="127"/>
    </location>
</feature>
<accession>A0A266NFI1</accession>
<gene>
    <name evidence="7" type="primary">ligB</name>
    <name evidence="10" type="ORF">CJF39_00170</name>
</gene>
<dbReference type="SUPFAM" id="SSF50249">
    <property type="entry name" value="Nucleic acid-binding proteins"/>
    <property type="match status" value="1"/>
</dbReference>
<evidence type="ECO:0000256" key="8">
    <source>
        <dbReference type="SAM" id="SignalP"/>
    </source>
</evidence>
<keyword evidence="8" id="KW-0732">Signal</keyword>
<feature type="chain" id="PRO_5012176106" description="DNA ligase B" evidence="8">
    <location>
        <begin position="23"/>
        <end position="560"/>
    </location>
</feature>
<comment type="catalytic activity">
    <reaction evidence="6 7">
        <text>NAD(+) + (deoxyribonucleotide)n-3'-hydroxyl + 5'-phospho-(deoxyribonucleotide)m = (deoxyribonucleotide)n+m + AMP + beta-nicotinamide D-nucleotide.</text>
        <dbReference type="EC" id="6.5.1.2"/>
    </reaction>
</comment>
<evidence type="ECO:0000313" key="10">
    <source>
        <dbReference type="EMBL" id="OZY61254.1"/>
    </source>
</evidence>
<dbReference type="NCBIfam" id="NF005987">
    <property type="entry name" value="PRK08097.1"/>
    <property type="match status" value="1"/>
</dbReference>
<dbReference type="Proteomes" id="UP000215788">
    <property type="component" value="Unassembled WGS sequence"/>
</dbReference>
<keyword evidence="4 7" id="KW-0520">NAD</keyword>
<organism evidence="10 11">
    <name type="scientific">Pseudomonas lundensis</name>
    <dbReference type="NCBI Taxonomy" id="86185"/>
    <lineage>
        <taxon>Bacteria</taxon>
        <taxon>Pseudomonadati</taxon>
        <taxon>Pseudomonadota</taxon>
        <taxon>Gammaproteobacteria</taxon>
        <taxon>Pseudomonadales</taxon>
        <taxon>Pseudomonadaceae</taxon>
        <taxon>Pseudomonas</taxon>
    </lineage>
</organism>
<keyword evidence="2 7" id="KW-0235">DNA replication</keyword>
<dbReference type="GO" id="GO:0006281">
    <property type="term" value="P:DNA repair"/>
    <property type="evidence" value="ECO:0007669"/>
    <property type="project" value="UniProtKB-KW"/>
</dbReference>
<dbReference type="AlphaFoldDB" id="A0A266NFI1"/>
<dbReference type="SUPFAM" id="SSF56091">
    <property type="entry name" value="DNA ligase/mRNA capping enzyme, catalytic domain"/>
    <property type="match status" value="1"/>
</dbReference>
<dbReference type="HAMAP" id="MF_01587">
    <property type="entry name" value="DNA_ligase_B"/>
    <property type="match status" value="1"/>
</dbReference>
<dbReference type="EC" id="6.5.1.2" evidence="7"/>
<dbReference type="OrthoDB" id="9759736at2"/>
<keyword evidence="3 7" id="KW-0227">DNA damage</keyword>
<evidence type="ECO:0000256" key="2">
    <source>
        <dbReference type="ARBA" id="ARBA00022705"/>
    </source>
</evidence>
<dbReference type="InterPro" id="IPR020923">
    <property type="entry name" value="DNA_ligase_B"/>
</dbReference>
<dbReference type="InterPro" id="IPR004150">
    <property type="entry name" value="NAD_DNA_ligase_OB"/>
</dbReference>
<comment type="caution">
    <text evidence="10">The sequence shown here is derived from an EMBL/GenBank/DDBJ whole genome shotgun (WGS) entry which is preliminary data.</text>
</comment>
<evidence type="ECO:0000256" key="4">
    <source>
        <dbReference type="ARBA" id="ARBA00023027"/>
    </source>
</evidence>
<dbReference type="RefSeq" id="WP_094991603.1">
    <property type="nucleotide sequence ID" value="NZ_NQKI01000001.1"/>
</dbReference>
<evidence type="ECO:0000256" key="1">
    <source>
        <dbReference type="ARBA" id="ARBA00022598"/>
    </source>
</evidence>
<dbReference type="Gene3D" id="2.40.50.140">
    <property type="entry name" value="Nucleic acid-binding proteins"/>
    <property type="match status" value="1"/>
</dbReference>
<comment type="function">
    <text evidence="7">Catalyzes the formation of phosphodiester linkages between 5'-phosphoryl and 3'-hydroxyl groups in double-stranded DNA using NAD as a coenzyme and as the energy source for the reaction.</text>
</comment>
<evidence type="ECO:0000256" key="6">
    <source>
        <dbReference type="ARBA" id="ARBA00034005"/>
    </source>
</evidence>
<dbReference type="InterPro" id="IPR013839">
    <property type="entry name" value="DNAligase_adenylation"/>
</dbReference>
<dbReference type="GO" id="GO:0006260">
    <property type="term" value="P:DNA replication"/>
    <property type="evidence" value="ECO:0007669"/>
    <property type="project" value="UniProtKB-KW"/>
</dbReference>
<protein>
    <recommendedName>
        <fullName evidence="7">DNA ligase B</fullName>
        <ecNumber evidence="7">6.5.1.2</ecNumber>
    </recommendedName>
    <alternativeName>
        <fullName evidence="7">Polydeoxyribonucleotide synthase [NAD(+)] B</fullName>
    </alternativeName>
</protein>
<reference evidence="10 11" key="1">
    <citation type="submission" date="2017-08" db="EMBL/GenBank/DDBJ databases">
        <title>Genomic and metabolic characterisation of spoilage-associated Pseudomonas species.</title>
        <authorList>
            <person name="Stanborough T."/>
            <person name="Fegan N."/>
            <person name="Powell S.M."/>
            <person name="Singh T."/>
            <person name="Tamplin M.L."/>
            <person name="Chandry P.S."/>
        </authorList>
    </citation>
    <scope>NUCLEOTIDE SEQUENCE [LARGE SCALE GENOMIC DNA]</scope>
    <source>
        <strain evidence="10 11">L1802</strain>
    </source>
</reference>
<dbReference type="PANTHER" id="PTHR47810:SF1">
    <property type="entry name" value="DNA LIGASE B"/>
    <property type="match status" value="1"/>
</dbReference>
<evidence type="ECO:0000256" key="7">
    <source>
        <dbReference type="HAMAP-Rule" id="MF_01587"/>
    </source>
</evidence>
<feature type="signal peptide" evidence="8">
    <location>
        <begin position="1"/>
        <end position="22"/>
    </location>
</feature>
<proteinExistence type="inferred from homology"/>
<dbReference type="Pfam" id="PF03120">
    <property type="entry name" value="OB_DNA_ligase"/>
    <property type="match status" value="1"/>
</dbReference>
<evidence type="ECO:0000256" key="5">
    <source>
        <dbReference type="ARBA" id="ARBA00023204"/>
    </source>
</evidence>
<evidence type="ECO:0000256" key="3">
    <source>
        <dbReference type="ARBA" id="ARBA00022763"/>
    </source>
</evidence>
<evidence type="ECO:0000259" key="9">
    <source>
        <dbReference type="SMART" id="SM00532"/>
    </source>
</evidence>
<keyword evidence="1 7" id="KW-0436">Ligase</keyword>
<evidence type="ECO:0000313" key="11">
    <source>
        <dbReference type="Proteomes" id="UP000215788"/>
    </source>
</evidence>
<dbReference type="InterPro" id="IPR050326">
    <property type="entry name" value="NAD_dep_DNA_ligaseB"/>
</dbReference>
<comment type="similarity">
    <text evidence="7">Belongs to the NAD-dependent DNA ligase family. LigB subfamily.</text>
</comment>
<sequence length="560" mass="62577">MLATLRLFSGLALACFTFNTYAQTCPSWPQPRAQQAFDSLEQQLRIWDDSYHRQGISLVTDAVYDQSRARLEHWRRCLNAPPSRHPLHTARGKIQHPVAHTGLAKLRSEQAVKGWINSRQGVWVQPKVDGVAVTLTYRQGQLEQVISRGDGEKGQDWTASALTLDAIPRTLPQPVDRVLQGELYWRLPDHVQATSGSLNARSLVAGLMARHALTPEHAERIGLFVWDWPDGPATLTERLQHLSDLGFVDSQTYSQPVERFEQARDWRQHWYTTALPFATDGVVLRQSERPDARRWQAKPPNWAVAWKYPHAQAVSEVRSVAFNIGRTGRITPMLELTPVTLDDRRIKRISVGSLKRWQQLDIRPGDHVAISLAGMTIPRLDSVALRAPERLEVNAPNPHNFHTLSCWQPTPGCESQFLARLNGLSRKNGLALPSVGPGTWKTLIQSGQINSLTDWLTLDASRLVNIAGFGERSSVRLLTSLQAARQQSFERWVKAIGLPPTGDAPLGQSWQALVARDTEAWLAEPGIGPRRAEQLSAFLQDPNVRAIGDALRAAEVAGFD</sequence>
<dbReference type="EMBL" id="NQKI01000001">
    <property type="protein sequence ID" value="OZY61254.1"/>
    <property type="molecule type" value="Genomic_DNA"/>
</dbReference>
<dbReference type="Pfam" id="PF01653">
    <property type="entry name" value="DNA_ligase_aden"/>
    <property type="match status" value="1"/>
</dbReference>
<name>A0A266NFI1_9PSED</name>
<feature type="domain" description="NAD-dependent DNA ligase N-terminal" evidence="9">
    <location>
        <begin position="32"/>
        <end position="429"/>
    </location>
</feature>
<dbReference type="SUPFAM" id="SSF47781">
    <property type="entry name" value="RuvA domain 2-like"/>
    <property type="match status" value="1"/>
</dbReference>
<dbReference type="InterPro" id="IPR013840">
    <property type="entry name" value="DNAligase_N"/>
</dbReference>
<dbReference type="SMART" id="SM00532">
    <property type="entry name" value="LIGANc"/>
    <property type="match status" value="1"/>
</dbReference>
<dbReference type="InterPro" id="IPR010994">
    <property type="entry name" value="RuvA_2-like"/>
</dbReference>
<dbReference type="GO" id="GO:0003911">
    <property type="term" value="F:DNA ligase (NAD+) activity"/>
    <property type="evidence" value="ECO:0007669"/>
    <property type="project" value="UniProtKB-UniRule"/>
</dbReference>
<dbReference type="PANTHER" id="PTHR47810">
    <property type="entry name" value="DNA LIGASE"/>
    <property type="match status" value="1"/>
</dbReference>
<dbReference type="Gene3D" id="1.10.150.20">
    <property type="entry name" value="5' to 3' exonuclease, C-terminal subdomain"/>
    <property type="match status" value="1"/>
</dbReference>